<feature type="compositionally biased region" description="Basic residues" evidence="1">
    <location>
        <begin position="282"/>
        <end position="295"/>
    </location>
</feature>
<dbReference type="VEuPathDB" id="ToxoDB:TGMAS_413050"/>
<feature type="region of interest" description="Disordered" evidence="1">
    <location>
        <begin position="1"/>
        <end position="295"/>
    </location>
</feature>
<feature type="compositionally biased region" description="Basic residues" evidence="1">
    <location>
        <begin position="9"/>
        <end position="18"/>
    </location>
</feature>
<feature type="compositionally biased region" description="Basic and acidic residues" evidence="1">
    <location>
        <begin position="179"/>
        <end position="193"/>
    </location>
</feature>
<evidence type="ECO:0000313" key="2">
    <source>
        <dbReference type="EMBL" id="KFH17181.1"/>
    </source>
</evidence>
<feature type="compositionally biased region" description="Basic residues" evidence="1">
    <location>
        <begin position="210"/>
        <end position="246"/>
    </location>
</feature>
<proteinExistence type="predicted"/>
<feature type="compositionally biased region" description="Basic and acidic residues" evidence="1">
    <location>
        <begin position="24"/>
        <end position="90"/>
    </location>
</feature>
<dbReference type="AlphaFoldDB" id="A0A086QX49"/>
<reference evidence="2 3" key="1">
    <citation type="submission" date="2014-04" db="EMBL/GenBank/DDBJ databases">
        <authorList>
            <person name="Sibley D."/>
            <person name="Venepally P."/>
            <person name="Karamycheva S."/>
            <person name="Hadjithomas M."/>
            <person name="Khan A."/>
            <person name="Brunk B."/>
            <person name="Roos D."/>
            <person name="Caler E."/>
            <person name="Lorenzi H."/>
        </authorList>
    </citation>
    <scope>NUCLEOTIDE SEQUENCE [LARGE SCALE GENOMIC DNA]</scope>
    <source>
        <strain evidence="2 3">MAS</strain>
    </source>
</reference>
<evidence type="ECO:0000313" key="3">
    <source>
        <dbReference type="Proteomes" id="UP000028821"/>
    </source>
</evidence>
<feature type="compositionally biased region" description="Basic and acidic residues" evidence="1">
    <location>
        <begin position="247"/>
        <end position="272"/>
    </location>
</feature>
<dbReference type="Proteomes" id="UP000028821">
    <property type="component" value="Unassembled WGS sequence"/>
</dbReference>
<sequence>MRLETDNRKKWRPANKKRNIGDMPMDRKCREKRAECGEGKTDRQRQADRDEKGERDETGERDEKGERGVTRAERTTETGKVESRCGRTGDRIQSGDATPGDDLRGDGGCCAAARNASPPCEWRTNARTGKTEEETAAIRRRRPMKLRESERGPEKQTPVKDDAGEKRRERQQKTKMRRRTEGRTRASRPEKMPAHQTADEAASPSQQNIWRRRGAQKKLKKKNHLKKEHQVRKTQTKRPRTQHRLQKKETTREKEMKETTSHDDGSARKEENGETEDEKTAKSRKAKLRSSPKGE</sequence>
<comment type="caution">
    <text evidence="2">The sequence shown here is derived from an EMBL/GenBank/DDBJ whole genome shotgun (WGS) entry which is preliminary data.</text>
</comment>
<protein>
    <submittedName>
        <fullName evidence="2">Uncharacterized protein</fullName>
    </submittedName>
</protein>
<accession>A0A086QX49</accession>
<feature type="compositionally biased region" description="Basic and acidic residues" evidence="1">
    <location>
        <begin position="145"/>
        <end position="172"/>
    </location>
</feature>
<gene>
    <name evidence="2" type="ORF">TGMAS_413050</name>
</gene>
<organism evidence="2 3">
    <name type="scientific">Toxoplasma gondii MAS</name>
    <dbReference type="NCBI Taxonomy" id="943118"/>
    <lineage>
        <taxon>Eukaryota</taxon>
        <taxon>Sar</taxon>
        <taxon>Alveolata</taxon>
        <taxon>Apicomplexa</taxon>
        <taxon>Conoidasida</taxon>
        <taxon>Coccidia</taxon>
        <taxon>Eucoccidiorida</taxon>
        <taxon>Eimeriorina</taxon>
        <taxon>Sarcocystidae</taxon>
        <taxon>Toxoplasma</taxon>
    </lineage>
</organism>
<name>A0A086QX49_TOXGO</name>
<evidence type="ECO:0000256" key="1">
    <source>
        <dbReference type="SAM" id="MobiDB-lite"/>
    </source>
</evidence>
<dbReference type="EMBL" id="AEXC02000365">
    <property type="protein sequence ID" value="KFH17181.1"/>
    <property type="molecule type" value="Genomic_DNA"/>
</dbReference>